<dbReference type="AlphaFoldDB" id="A0A1F2P8N7"/>
<dbReference type="Proteomes" id="UP000186940">
    <property type="component" value="Unassembled WGS sequence"/>
</dbReference>
<dbReference type="Gene3D" id="3.40.1260.10">
    <property type="entry name" value="DsrEFH-like"/>
    <property type="match status" value="1"/>
</dbReference>
<name>A0A1F2P8N7_9EURY</name>
<dbReference type="InterPro" id="IPR003787">
    <property type="entry name" value="Sulphur_relay_DsrE/F-like"/>
</dbReference>
<proteinExistence type="predicted"/>
<dbReference type="InterPro" id="IPR027396">
    <property type="entry name" value="DsrEFH-like"/>
</dbReference>
<organism evidence="1 2">
    <name type="scientific">Candidatus Syntropharchaeum caldarium</name>
    <dbReference type="NCBI Taxonomy" id="1838285"/>
    <lineage>
        <taxon>Archaea</taxon>
        <taxon>Methanobacteriati</taxon>
        <taxon>Methanobacteriota</taxon>
        <taxon>Stenosarchaea group</taxon>
        <taxon>Methanomicrobia</taxon>
        <taxon>Methanosarcinales</taxon>
        <taxon>ANME-2 cluster</taxon>
        <taxon>Candidatus Syntropharchaeum</taxon>
    </lineage>
</organism>
<dbReference type="SUPFAM" id="SSF75169">
    <property type="entry name" value="DsrEFH-like"/>
    <property type="match status" value="1"/>
</dbReference>
<evidence type="ECO:0000313" key="1">
    <source>
        <dbReference type="EMBL" id="OFV67608.1"/>
    </source>
</evidence>
<reference evidence="1" key="1">
    <citation type="submission" date="2016-05" db="EMBL/GenBank/DDBJ databases">
        <title>Microbial consortia oxidize butane by reversing methanogenesis.</title>
        <authorList>
            <person name="Laso-Perez R."/>
            <person name="Richter M."/>
            <person name="Wegener G."/>
            <person name="Musat F."/>
        </authorList>
    </citation>
    <scope>NUCLEOTIDE SEQUENCE [LARGE SCALE GENOMIC DNA]</scope>
    <source>
        <strain evidence="1">BOX2</strain>
    </source>
</reference>
<sequence>MKVGIVIYSNDSEIVWNAFRFGNFALNEGDEVKVFLLAKGVECESIDTDKFNITEQMQTFVDKGGEIFACGICLKIRQSEGSQMCPLSTMKDLYEIVKWCDKIVTF</sequence>
<dbReference type="STRING" id="1838285.SCAL_000983"/>
<protein>
    <submittedName>
        <fullName evidence="1">DsrE family protein</fullName>
    </submittedName>
</protein>
<accession>A0A1F2P8N7</accession>
<dbReference type="Pfam" id="PF02635">
    <property type="entry name" value="DsrE"/>
    <property type="match status" value="1"/>
</dbReference>
<comment type="caution">
    <text evidence="1">The sequence shown here is derived from an EMBL/GenBank/DDBJ whole genome shotgun (WGS) entry which is preliminary data.</text>
</comment>
<gene>
    <name evidence="1" type="ORF">SCAL_000983</name>
</gene>
<keyword evidence="2" id="KW-1185">Reference proteome</keyword>
<dbReference type="EMBL" id="LYOS01000003">
    <property type="protein sequence ID" value="OFV67608.1"/>
    <property type="molecule type" value="Genomic_DNA"/>
</dbReference>
<evidence type="ECO:0000313" key="2">
    <source>
        <dbReference type="Proteomes" id="UP000186940"/>
    </source>
</evidence>